<keyword evidence="1" id="KW-0812">Transmembrane</keyword>
<dbReference type="RefSeq" id="WP_153023575.1">
    <property type="nucleotide sequence ID" value="NZ_WIAO01000002.1"/>
</dbReference>
<organism evidence="2 3">
    <name type="scientific">Glycomyces albidus</name>
    <dbReference type="NCBI Taxonomy" id="2656774"/>
    <lineage>
        <taxon>Bacteria</taxon>
        <taxon>Bacillati</taxon>
        <taxon>Actinomycetota</taxon>
        <taxon>Actinomycetes</taxon>
        <taxon>Glycomycetales</taxon>
        <taxon>Glycomycetaceae</taxon>
        <taxon>Glycomyces</taxon>
    </lineage>
</organism>
<evidence type="ECO:0000256" key="1">
    <source>
        <dbReference type="SAM" id="Phobius"/>
    </source>
</evidence>
<name>A0A6L5G3A6_9ACTN</name>
<gene>
    <name evidence="2" type="ORF">GFD30_02095</name>
</gene>
<dbReference type="AlphaFoldDB" id="A0A6L5G3A6"/>
<evidence type="ECO:0000313" key="2">
    <source>
        <dbReference type="EMBL" id="MQM24377.1"/>
    </source>
</evidence>
<keyword evidence="1" id="KW-0472">Membrane</keyword>
<sequence length="142" mass="14845">MWLHFAVVPCMLAAIAVVTLLRMADVESGPITEDEGTAMLIASLGALLITAAVLTLVGVLAVKLLRGRRWARTATLVFNSVWIALGFIALIAPLDFVQPILAVGYEGAIAVCLCTPSAKAWFANPDAPSEDAPGAGWTAGKK</sequence>
<keyword evidence="3" id="KW-1185">Reference proteome</keyword>
<comment type="caution">
    <text evidence="2">The sequence shown here is derived from an EMBL/GenBank/DDBJ whole genome shotgun (WGS) entry which is preliminary data.</text>
</comment>
<feature type="transmembrane region" description="Helical" evidence="1">
    <location>
        <begin position="74"/>
        <end position="94"/>
    </location>
</feature>
<dbReference type="EMBL" id="WIAO01000002">
    <property type="protein sequence ID" value="MQM24377.1"/>
    <property type="molecule type" value="Genomic_DNA"/>
</dbReference>
<accession>A0A6L5G3A6</accession>
<keyword evidence="1" id="KW-1133">Transmembrane helix</keyword>
<dbReference type="Proteomes" id="UP000477750">
    <property type="component" value="Unassembled WGS sequence"/>
</dbReference>
<evidence type="ECO:0000313" key="3">
    <source>
        <dbReference type="Proteomes" id="UP000477750"/>
    </source>
</evidence>
<evidence type="ECO:0008006" key="4">
    <source>
        <dbReference type="Google" id="ProtNLM"/>
    </source>
</evidence>
<proteinExistence type="predicted"/>
<protein>
    <recommendedName>
        <fullName evidence="4">DUF2569 family protein</fullName>
    </recommendedName>
</protein>
<feature type="transmembrane region" description="Helical" evidence="1">
    <location>
        <begin position="38"/>
        <end position="62"/>
    </location>
</feature>
<reference evidence="2 3" key="1">
    <citation type="submission" date="2019-10" db="EMBL/GenBank/DDBJ databases">
        <title>Glycomyces albidus sp. nov., a novel actinomycete isolated from rhizosphere soil of wheat (Triticum aestivum L.).</title>
        <authorList>
            <person name="Qian L."/>
        </authorList>
    </citation>
    <scope>NUCLEOTIDE SEQUENCE [LARGE SCALE GENOMIC DNA]</scope>
    <source>
        <strain evidence="2 3">NEAU-7082</strain>
    </source>
</reference>